<proteinExistence type="predicted"/>
<dbReference type="EC" id="1.-.-.-" evidence="2"/>
<dbReference type="SUPFAM" id="SSF51735">
    <property type="entry name" value="NAD(P)-binding Rossmann-fold domains"/>
    <property type="match status" value="1"/>
</dbReference>
<dbReference type="InterPro" id="IPR011032">
    <property type="entry name" value="GroES-like_sf"/>
</dbReference>
<reference evidence="2 3" key="1">
    <citation type="submission" date="2024-03" db="EMBL/GenBank/DDBJ databases">
        <title>Draft genome sequence of Klenkia terrae.</title>
        <authorList>
            <person name="Duangmal K."/>
            <person name="Chantavorakit T."/>
        </authorList>
    </citation>
    <scope>NUCLEOTIDE SEQUENCE [LARGE SCALE GENOMIC DNA]</scope>
    <source>
        <strain evidence="2 3">JCM 17786</strain>
    </source>
</reference>
<dbReference type="Gene3D" id="3.90.180.10">
    <property type="entry name" value="Medium-chain alcohol dehydrogenases, catalytic domain"/>
    <property type="match status" value="1"/>
</dbReference>
<dbReference type="InterPro" id="IPR013154">
    <property type="entry name" value="ADH-like_N"/>
</dbReference>
<keyword evidence="2" id="KW-0560">Oxidoreductase</keyword>
<keyword evidence="3" id="KW-1185">Reference proteome</keyword>
<comment type="caution">
    <text evidence="2">The sequence shown here is derived from an EMBL/GenBank/DDBJ whole genome shotgun (WGS) entry which is preliminary data.</text>
</comment>
<dbReference type="CDD" id="cd05289">
    <property type="entry name" value="MDR_like_2"/>
    <property type="match status" value="1"/>
</dbReference>
<gene>
    <name evidence="2" type="ORF">UXQ13_21460</name>
</gene>
<sequence length="309" mass="31014">MKAVRFHEFGDPQVLRSDDVDTPRPGAGEVRVRVAATTFNGIDATIRAGAMQGPFPVALPHVPGVEVAGTVDALGPGVEGLAVGDPVVGFLPMIADGAAAEFVLAPADVLVAAPTTIPLADAAALPMVALTAWQSLFDHGGLTAGRRVLVVGAGGAVGRYAVQLAAAAGAHVVAVAAPRHREALLALGAAEVVDPAATPRTEPVDLALNLAPVEPEQLAALAGLVRDGGAVVATTVWMPAPSDEARGVRGVDVFVRSDAAQLAELVARVDSGELQVDVAERVPLAQLAEVHARAGAGALPGKVVVLVGG</sequence>
<evidence type="ECO:0000313" key="3">
    <source>
        <dbReference type="Proteomes" id="UP001373496"/>
    </source>
</evidence>
<dbReference type="Gene3D" id="3.40.50.720">
    <property type="entry name" value="NAD(P)-binding Rossmann-like Domain"/>
    <property type="match status" value="1"/>
</dbReference>
<dbReference type="GO" id="GO:0016491">
    <property type="term" value="F:oxidoreductase activity"/>
    <property type="evidence" value="ECO:0007669"/>
    <property type="project" value="UniProtKB-KW"/>
</dbReference>
<dbReference type="RefSeq" id="WP_225233812.1">
    <property type="nucleotide sequence ID" value="NZ_JBAPLV010000035.1"/>
</dbReference>
<dbReference type="SMART" id="SM00829">
    <property type="entry name" value="PKS_ER"/>
    <property type="match status" value="1"/>
</dbReference>
<name>A0ABU8ECC9_9ACTN</name>
<evidence type="ECO:0000313" key="2">
    <source>
        <dbReference type="EMBL" id="MEI4281053.1"/>
    </source>
</evidence>
<accession>A0ABU8ECC9</accession>
<organism evidence="2 3">
    <name type="scientific">Klenkia terrae</name>
    <dbReference type="NCBI Taxonomy" id="1052259"/>
    <lineage>
        <taxon>Bacteria</taxon>
        <taxon>Bacillati</taxon>
        <taxon>Actinomycetota</taxon>
        <taxon>Actinomycetes</taxon>
        <taxon>Geodermatophilales</taxon>
        <taxon>Geodermatophilaceae</taxon>
        <taxon>Klenkia</taxon>
    </lineage>
</organism>
<dbReference type="PANTHER" id="PTHR44013">
    <property type="entry name" value="ZINC-TYPE ALCOHOL DEHYDROGENASE-LIKE PROTEIN C16A3.02C"/>
    <property type="match status" value="1"/>
</dbReference>
<evidence type="ECO:0000259" key="1">
    <source>
        <dbReference type="SMART" id="SM00829"/>
    </source>
</evidence>
<dbReference type="SUPFAM" id="SSF50129">
    <property type="entry name" value="GroES-like"/>
    <property type="match status" value="1"/>
</dbReference>
<dbReference type="InterPro" id="IPR020843">
    <property type="entry name" value="ER"/>
</dbReference>
<dbReference type="PANTHER" id="PTHR44013:SF1">
    <property type="entry name" value="ZINC-TYPE ALCOHOL DEHYDROGENASE-LIKE PROTEIN C16A3.02C"/>
    <property type="match status" value="1"/>
</dbReference>
<feature type="domain" description="Enoyl reductase (ER)" evidence="1">
    <location>
        <begin position="10"/>
        <end position="305"/>
    </location>
</feature>
<dbReference type="InterPro" id="IPR052733">
    <property type="entry name" value="Chloroplast_QOR"/>
</dbReference>
<dbReference type="Pfam" id="PF13602">
    <property type="entry name" value="ADH_zinc_N_2"/>
    <property type="match status" value="1"/>
</dbReference>
<dbReference type="InterPro" id="IPR036291">
    <property type="entry name" value="NAD(P)-bd_dom_sf"/>
</dbReference>
<dbReference type="Proteomes" id="UP001373496">
    <property type="component" value="Unassembled WGS sequence"/>
</dbReference>
<protein>
    <submittedName>
        <fullName evidence="2">NADP-dependent oxidoreductase</fullName>
        <ecNumber evidence="2">1.-.-.-</ecNumber>
    </submittedName>
</protein>
<dbReference type="EMBL" id="JBAPLV010000035">
    <property type="protein sequence ID" value="MEI4281053.1"/>
    <property type="molecule type" value="Genomic_DNA"/>
</dbReference>
<dbReference type="Pfam" id="PF08240">
    <property type="entry name" value="ADH_N"/>
    <property type="match status" value="1"/>
</dbReference>